<accession>A0AAE1CKZ0</accession>
<comment type="caution">
    <text evidence="2">The sequence shown here is derived from an EMBL/GenBank/DDBJ whole genome shotgun (WGS) entry which is preliminary data.</text>
</comment>
<name>A0AAE1CKZ0_9GAST</name>
<organism evidence="2 3">
    <name type="scientific">Elysia crispata</name>
    <name type="common">lettuce slug</name>
    <dbReference type="NCBI Taxonomy" id="231223"/>
    <lineage>
        <taxon>Eukaryota</taxon>
        <taxon>Metazoa</taxon>
        <taxon>Spiralia</taxon>
        <taxon>Lophotrochozoa</taxon>
        <taxon>Mollusca</taxon>
        <taxon>Gastropoda</taxon>
        <taxon>Heterobranchia</taxon>
        <taxon>Euthyneura</taxon>
        <taxon>Panpulmonata</taxon>
        <taxon>Sacoglossa</taxon>
        <taxon>Placobranchoidea</taxon>
        <taxon>Plakobranchidae</taxon>
        <taxon>Elysia</taxon>
    </lineage>
</organism>
<feature type="compositionally biased region" description="Basic and acidic residues" evidence="1">
    <location>
        <begin position="62"/>
        <end position="74"/>
    </location>
</feature>
<dbReference type="AlphaFoldDB" id="A0AAE1CKZ0"/>
<reference evidence="2" key="1">
    <citation type="journal article" date="2023" name="G3 (Bethesda)">
        <title>A reference genome for the long-term kleptoplast-retaining sea slug Elysia crispata morphotype clarki.</title>
        <authorList>
            <person name="Eastman K.E."/>
            <person name="Pendleton A.L."/>
            <person name="Shaikh M.A."/>
            <person name="Suttiyut T."/>
            <person name="Ogas R."/>
            <person name="Tomko P."/>
            <person name="Gavelis G."/>
            <person name="Widhalm J.R."/>
            <person name="Wisecaver J.H."/>
        </authorList>
    </citation>
    <scope>NUCLEOTIDE SEQUENCE</scope>
    <source>
        <strain evidence="2">ECLA1</strain>
    </source>
</reference>
<feature type="region of interest" description="Disordered" evidence="1">
    <location>
        <begin position="52"/>
        <end position="83"/>
    </location>
</feature>
<evidence type="ECO:0000313" key="3">
    <source>
        <dbReference type="Proteomes" id="UP001283361"/>
    </source>
</evidence>
<proteinExistence type="predicted"/>
<evidence type="ECO:0000256" key="1">
    <source>
        <dbReference type="SAM" id="MobiDB-lite"/>
    </source>
</evidence>
<keyword evidence="3" id="KW-1185">Reference proteome</keyword>
<dbReference type="EMBL" id="JAWDGP010007744">
    <property type="protein sequence ID" value="KAK3706557.1"/>
    <property type="molecule type" value="Genomic_DNA"/>
</dbReference>
<evidence type="ECO:0000313" key="2">
    <source>
        <dbReference type="EMBL" id="KAK3706557.1"/>
    </source>
</evidence>
<protein>
    <recommendedName>
        <fullName evidence="4">Reverse transcriptase RNase H-like domain-containing protein</fullName>
    </recommendedName>
</protein>
<dbReference type="Proteomes" id="UP001283361">
    <property type="component" value="Unassembled WGS sequence"/>
</dbReference>
<evidence type="ECO:0008006" key="4">
    <source>
        <dbReference type="Google" id="ProtNLM"/>
    </source>
</evidence>
<gene>
    <name evidence="2" type="ORF">RRG08_054998</name>
</gene>
<sequence>MGRKRVAVISDHKPLQLVVHKSLQNASPRLQLMMLRLLRCNLEVKYQPGSQMDVTDTLSRADPIKAEESNKVEESTEQCEYSV</sequence>